<sequence>MSSDNDNNNVISSLFSQSHDKHLIMSMASNQPLTSTSLYQQDYHHNMDVSNLNDDGHNFIIDGCDYNSGDIMHLASNSYHHLRNNSGNNSNNALIAIQQQNHNHTQSSTSTLLNRLSVVTSPSTIANTSNSFGNSYRSGSKSTNSHYVAPRSEYESLIKR</sequence>
<evidence type="ECO:0000313" key="2">
    <source>
        <dbReference type="EMBL" id="OTF76212.1"/>
    </source>
</evidence>
<accession>A0A1Y3B5V8</accession>
<proteinExistence type="predicted"/>
<keyword evidence="3" id="KW-1185">Reference proteome</keyword>
<comment type="caution">
    <text evidence="2">The sequence shown here is derived from an EMBL/GenBank/DDBJ whole genome shotgun (WGS) entry which is preliminary data.</text>
</comment>
<organism evidence="2 3">
    <name type="scientific">Euroglyphus maynei</name>
    <name type="common">Mayne's house dust mite</name>
    <dbReference type="NCBI Taxonomy" id="6958"/>
    <lineage>
        <taxon>Eukaryota</taxon>
        <taxon>Metazoa</taxon>
        <taxon>Ecdysozoa</taxon>
        <taxon>Arthropoda</taxon>
        <taxon>Chelicerata</taxon>
        <taxon>Arachnida</taxon>
        <taxon>Acari</taxon>
        <taxon>Acariformes</taxon>
        <taxon>Sarcoptiformes</taxon>
        <taxon>Astigmata</taxon>
        <taxon>Psoroptidia</taxon>
        <taxon>Analgoidea</taxon>
        <taxon>Pyroglyphidae</taxon>
        <taxon>Pyroglyphinae</taxon>
        <taxon>Euroglyphus</taxon>
    </lineage>
</organism>
<feature type="region of interest" description="Disordered" evidence="1">
    <location>
        <begin position="127"/>
        <end position="160"/>
    </location>
</feature>
<evidence type="ECO:0000256" key="1">
    <source>
        <dbReference type="SAM" id="MobiDB-lite"/>
    </source>
</evidence>
<name>A0A1Y3B5V8_EURMA</name>
<gene>
    <name evidence="2" type="ORF">BLA29_009844</name>
</gene>
<protein>
    <submittedName>
        <fullName evidence="2">Uncharacterized protein</fullName>
    </submittedName>
</protein>
<dbReference type="AlphaFoldDB" id="A0A1Y3B5V8"/>
<dbReference type="Proteomes" id="UP000194236">
    <property type="component" value="Unassembled WGS sequence"/>
</dbReference>
<evidence type="ECO:0000313" key="3">
    <source>
        <dbReference type="Proteomes" id="UP000194236"/>
    </source>
</evidence>
<feature type="compositionally biased region" description="Polar residues" evidence="1">
    <location>
        <begin position="127"/>
        <end position="146"/>
    </location>
</feature>
<dbReference type="EMBL" id="MUJZ01038561">
    <property type="protein sequence ID" value="OTF76212.1"/>
    <property type="molecule type" value="Genomic_DNA"/>
</dbReference>
<reference evidence="2 3" key="1">
    <citation type="submission" date="2017-03" db="EMBL/GenBank/DDBJ databases">
        <title>Genome Survey of Euroglyphus maynei.</title>
        <authorList>
            <person name="Arlian L.G."/>
            <person name="Morgan M.S."/>
            <person name="Rider S.D."/>
        </authorList>
    </citation>
    <scope>NUCLEOTIDE SEQUENCE [LARGE SCALE GENOMIC DNA]</scope>
    <source>
        <strain evidence="2">Arlian Lab</strain>
        <tissue evidence="2">Whole body</tissue>
    </source>
</reference>